<keyword evidence="2" id="KW-0285">Flavoprotein</keyword>
<dbReference type="InterPro" id="IPR036318">
    <property type="entry name" value="FAD-bd_PCMH-like_sf"/>
</dbReference>
<feature type="domain" description="FAD-binding PCMH-type" evidence="5">
    <location>
        <begin position="55"/>
        <end position="229"/>
    </location>
</feature>
<dbReference type="InterPro" id="IPR016166">
    <property type="entry name" value="FAD-bd_PCMH"/>
</dbReference>
<dbReference type="PROSITE" id="PS51387">
    <property type="entry name" value="FAD_PCMH"/>
    <property type="match status" value="1"/>
</dbReference>
<organism evidence="6 7">
    <name type="scientific">Paracoccus pacificus</name>
    <dbReference type="NCBI Taxonomy" id="1463598"/>
    <lineage>
        <taxon>Bacteria</taxon>
        <taxon>Pseudomonadati</taxon>
        <taxon>Pseudomonadota</taxon>
        <taxon>Alphaproteobacteria</taxon>
        <taxon>Rhodobacterales</taxon>
        <taxon>Paracoccaceae</taxon>
        <taxon>Paracoccus</taxon>
    </lineage>
</organism>
<keyword evidence="7" id="KW-1185">Reference proteome</keyword>
<reference evidence="7" key="1">
    <citation type="journal article" date="2019" name="Int. J. Syst. Evol. Microbiol.">
        <title>The Global Catalogue of Microorganisms (GCM) 10K type strain sequencing project: providing services to taxonomists for standard genome sequencing and annotation.</title>
        <authorList>
            <consortium name="The Broad Institute Genomics Platform"/>
            <consortium name="The Broad Institute Genome Sequencing Center for Infectious Disease"/>
            <person name="Wu L."/>
            <person name="Ma J."/>
        </authorList>
    </citation>
    <scope>NUCLEOTIDE SEQUENCE [LARGE SCALE GENOMIC DNA]</scope>
    <source>
        <strain evidence="7">CCUG 56029</strain>
    </source>
</reference>
<dbReference type="InterPro" id="IPR006094">
    <property type="entry name" value="Oxid_FAD_bind_N"/>
</dbReference>
<keyword evidence="4" id="KW-0560">Oxidoreductase</keyword>
<evidence type="ECO:0000313" key="7">
    <source>
        <dbReference type="Proteomes" id="UP001597213"/>
    </source>
</evidence>
<dbReference type="InterPro" id="IPR006311">
    <property type="entry name" value="TAT_signal"/>
</dbReference>
<dbReference type="Proteomes" id="UP001597213">
    <property type="component" value="Unassembled WGS sequence"/>
</dbReference>
<dbReference type="SUPFAM" id="SSF56176">
    <property type="entry name" value="FAD-binding/transporter-associated domain-like"/>
    <property type="match status" value="1"/>
</dbReference>
<evidence type="ECO:0000259" key="5">
    <source>
        <dbReference type="PROSITE" id="PS51387"/>
    </source>
</evidence>
<dbReference type="Gene3D" id="3.30.465.10">
    <property type="match status" value="1"/>
</dbReference>
<name>A0ABW4R2I7_9RHOB</name>
<dbReference type="InterPro" id="IPR050432">
    <property type="entry name" value="FAD-linked_Oxidoreductases_BP"/>
</dbReference>
<dbReference type="SUPFAM" id="SSF55103">
    <property type="entry name" value="FAD-linked oxidases, C-terminal domain"/>
    <property type="match status" value="1"/>
</dbReference>
<evidence type="ECO:0000256" key="4">
    <source>
        <dbReference type="ARBA" id="ARBA00023002"/>
    </source>
</evidence>
<protein>
    <submittedName>
        <fullName evidence="6">FAD-dependent oxidoreductase</fullName>
    </submittedName>
</protein>
<evidence type="ECO:0000313" key="6">
    <source>
        <dbReference type="EMBL" id="MFD1880431.1"/>
    </source>
</evidence>
<keyword evidence="3" id="KW-0274">FAD</keyword>
<comment type="similarity">
    <text evidence="1">Belongs to the oxygen-dependent FAD-linked oxidoreductase family.</text>
</comment>
<evidence type="ECO:0000256" key="3">
    <source>
        <dbReference type="ARBA" id="ARBA00022827"/>
    </source>
</evidence>
<dbReference type="Pfam" id="PF01565">
    <property type="entry name" value="FAD_binding_4"/>
    <property type="match status" value="1"/>
</dbReference>
<comment type="caution">
    <text evidence="6">The sequence shown here is derived from an EMBL/GenBank/DDBJ whole genome shotgun (WGS) entry which is preliminary data.</text>
</comment>
<gene>
    <name evidence="6" type="ORF">ACFSCT_01725</name>
</gene>
<evidence type="ECO:0000256" key="1">
    <source>
        <dbReference type="ARBA" id="ARBA00005466"/>
    </source>
</evidence>
<dbReference type="PANTHER" id="PTHR13878:SF53">
    <property type="entry name" value="CYTOKININ DEHYDROGENASE 6"/>
    <property type="match status" value="1"/>
</dbReference>
<sequence length="494" mass="53660">MTLKLTRRALLFGSGVAVGAYGASRLMPWRDTAAGVALSAPTPDGWLNDASLLSATPIAKHIVIAEKRSDKMIAELRALLAEARGSGQPLCLSAARHSMGGQSIPREGIALTWDSAGIEIDTENQLYRCESGARWSQIIAALDPVGLSPKVMQSNNDFGIGATFSVNAHGWPVPHGPMGSTVRQIEMMLPDGELITASRQENPDLFGMAMGGYGLVGLILSMQVEAAPNLRMAPEFRKVPGVSLAEAFAGALADPQVGMAYGRLSVGRGDFLRDGLMIAYRPDADQTDLPPAEGSGAVARIGAHIYRWQLLREPAKAVRWWLEADLNPRLAGSATRNSLMNEPVITLDDGDPTRTDILHEYFVPADRWGDFVALCGAVIPPSYQEMLNVTIRHVDTDPDSWLAYAPAPRLAAVMSFSQEMSARAEADMARITREMIDGMIAIGGSYYLPYRPHATIPQFTGAYRRAAEFAERKRQLDPGLTLRNALWDRYLSMV</sequence>
<evidence type="ECO:0000256" key="2">
    <source>
        <dbReference type="ARBA" id="ARBA00022630"/>
    </source>
</evidence>
<accession>A0ABW4R2I7</accession>
<proteinExistence type="inferred from homology"/>
<dbReference type="PROSITE" id="PS51318">
    <property type="entry name" value="TAT"/>
    <property type="match status" value="1"/>
</dbReference>
<dbReference type="EMBL" id="JBHUEN010000006">
    <property type="protein sequence ID" value="MFD1880431.1"/>
    <property type="molecule type" value="Genomic_DNA"/>
</dbReference>
<dbReference type="InterPro" id="IPR016169">
    <property type="entry name" value="FAD-bd_PCMH_sub2"/>
</dbReference>
<dbReference type="PANTHER" id="PTHR13878">
    <property type="entry name" value="GULONOLACTONE OXIDASE"/>
    <property type="match status" value="1"/>
</dbReference>
<dbReference type="RefSeq" id="WP_379139615.1">
    <property type="nucleotide sequence ID" value="NZ_JBHUEN010000006.1"/>
</dbReference>
<dbReference type="InterPro" id="IPR016164">
    <property type="entry name" value="FAD-linked_Oxase-like_C"/>
</dbReference>